<evidence type="ECO:0000313" key="2">
    <source>
        <dbReference type="Proteomes" id="UP000310158"/>
    </source>
</evidence>
<name>A0A4S4LD46_9AGAM</name>
<comment type="caution">
    <text evidence="1">The sequence shown here is derived from an EMBL/GenBank/DDBJ whole genome shotgun (WGS) entry which is preliminary data.</text>
</comment>
<evidence type="ECO:0008006" key="3">
    <source>
        <dbReference type="Google" id="ProtNLM"/>
    </source>
</evidence>
<protein>
    <recommendedName>
        <fullName evidence="3">F-box domain-containing protein</fullName>
    </recommendedName>
</protein>
<proteinExistence type="predicted"/>
<organism evidence="1 2">
    <name type="scientific">Bondarzewia mesenterica</name>
    <dbReference type="NCBI Taxonomy" id="1095465"/>
    <lineage>
        <taxon>Eukaryota</taxon>
        <taxon>Fungi</taxon>
        <taxon>Dikarya</taxon>
        <taxon>Basidiomycota</taxon>
        <taxon>Agaricomycotina</taxon>
        <taxon>Agaricomycetes</taxon>
        <taxon>Russulales</taxon>
        <taxon>Bondarzewiaceae</taxon>
        <taxon>Bondarzewia</taxon>
    </lineage>
</organism>
<gene>
    <name evidence="1" type="ORF">EW146_g8804</name>
</gene>
<accession>A0A4S4LD46</accession>
<sequence>MTEYPISRIFPPLNHDCSLYILDILDTPSLLSVASTSRIAMTTARRFLVQDVVLQADVERYSAFCEFVLLHDLTRHVRYLTVGCELVKASGHDKAFFSSLAEILEKAENLRGFVFEGCICRFPNAAQIASALVDRPVSELSLCMGLLLFRDLRPIYGLRVLSVWEWACDLSGSALSNSSNLSNILSNNAHTLESLTMPRLVSRIFPAIPFPHIHTLRVTELSTTAKRLARASPHLQSLFDINFSNYFINSRVQTQSTLWPSLTTVTGDLLVIMALARRHALQRVKLRHTGWLSVDWLRDERFCVEFLDAIRDCPLEVLSLDVRVYALQECGDVRFPLLPRLASSAPNLKCLAFNISTMPKITECLQTMTSPHIHALGNLRSLRYATLFMRDDINSDPLPKRTGLSPEQERDAIVRHWFTMIPSLEYLELEVKISEWPVTWWRRTDGHLREESGGAGGAMVQISKEEGKAARERYWQ</sequence>
<dbReference type="AlphaFoldDB" id="A0A4S4LD46"/>
<evidence type="ECO:0000313" key="1">
    <source>
        <dbReference type="EMBL" id="THH09021.1"/>
    </source>
</evidence>
<reference evidence="1 2" key="1">
    <citation type="submission" date="2019-02" db="EMBL/GenBank/DDBJ databases">
        <title>Genome sequencing of the rare red list fungi Bondarzewia mesenterica.</title>
        <authorList>
            <person name="Buettner E."/>
            <person name="Kellner H."/>
        </authorList>
    </citation>
    <scope>NUCLEOTIDE SEQUENCE [LARGE SCALE GENOMIC DNA]</scope>
    <source>
        <strain evidence="1 2">DSM 108281</strain>
    </source>
</reference>
<keyword evidence="2" id="KW-1185">Reference proteome</keyword>
<dbReference type="Proteomes" id="UP000310158">
    <property type="component" value="Unassembled WGS sequence"/>
</dbReference>
<dbReference type="EMBL" id="SGPL01000660">
    <property type="protein sequence ID" value="THH09021.1"/>
    <property type="molecule type" value="Genomic_DNA"/>
</dbReference>
<dbReference type="OrthoDB" id="2780918at2759"/>